<proteinExistence type="predicted"/>
<accession>A0A0E9Q8X0</accession>
<reference evidence="2" key="1">
    <citation type="submission" date="2014-11" db="EMBL/GenBank/DDBJ databases">
        <authorList>
            <person name="Amaro Gonzalez C."/>
        </authorList>
    </citation>
    <scope>NUCLEOTIDE SEQUENCE</scope>
</reference>
<keyword evidence="1" id="KW-1133">Transmembrane helix</keyword>
<dbReference type="EMBL" id="GBXM01095368">
    <property type="protein sequence ID" value="JAH13209.1"/>
    <property type="molecule type" value="Transcribed_RNA"/>
</dbReference>
<dbReference type="AlphaFoldDB" id="A0A0E9Q8X0"/>
<reference evidence="2" key="2">
    <citation type="journal article" date="2015" name="Fish Shellfish Immunol.">
        <title>Early steps in the European eel (Anguilla anguilla)-Vibrio vulnificus interaction in the gills: Role of the RtxA13 toxin.</title>
        <authorList>
            <person name="Callol A."/>
            <person name="Pajuelo D."/>
            <person name="Ebbesson L."/>
            <person name="Teles M."/>
            <person name="MacKenzie S."/>
            <person name="Amaro C."/>
        </authorList>
    </citation>
    <scope>NUCLEOTIDE SEQUENCE</scope>
</reference>
<keyword evidence="1" id="KW-0472">Membrane</keyword>
<feature type="transmembrane region" description="Helical" evidence="1">
    <location>
        <begin position="14"/>
        <end position="32"/>
    </location>
</feature>
<evidence type="ECO:0000313" key="2">
    <source>
        <dbReference type="EMBL" id="JAH13209.1"/>
    </source>
</evidence>
<sequence>MQWETPQALLPCRVRVLTLGFAYSGISFVCLLHRASLAT</sequence>
<evidence type="ECO:0000256" key="1">
    <source>
        <dbReference type="SAM" id="Phobius"/>
    </source>
</evidence>
<name>A0A0E9Q8X0_ANGAN</name>
<keyword evidence="1" id="KW-0812">Transmembrane</keyword>
<organism evidence="2">
    <name type="scientific">Anguilla anguilla</name>
    <name type="common">European freshwater eel</name>
    <name type="synonym">Muraena anguilla</name>
    <dbReference type="NCBI Taxonomy" id="7936"/>
    <lineage>
        <taxon>Eukaryota</taxon>
        <taxon>Metazoa</taxon>
        <taxon>Chordata</taxon>
        <taxon>Craniata</taxon>
        <taxon>Vertebrata</taxon>
        <taxon>Euteleostomi</taxon>
        <taxon>Actinopterygii</taxon>
        <taxon>Neopterygii</taxon>
        <taxon>Teleostei</taxon>
        <taxon>Anguilliformes</taxon>
        <taxon>Anguillidae</taxon>
        <taxon>Anguilla</taxon>
    </lineage>
</organism>
<protein>
    <submittedName>
        <fullName evidence="2">Uncharacterized protein</fullName>
    </submittedName>
</protein>